<dbReference type="Gene3D" id="3.50.50.60">
    <property type="entry name" value="FAD/NAD(P)-binding domain"/>
    <property type="match status" value="1"/>
</dbReference>
<sequence length="136" mass="15211">MSKAGFDVVLLEAANYLGGRVKQVQPFKGFPPFDLGGEFIHGSNTAVNKIAHDNGWLVLPSSHCEDEESTKIYYKGKLHSLSSDQPEIKQARDTWSEIINSKYRCTCQDDEGESVSDSVQIRLEEKGLSRDVLDVY</sequence>
<dbReference type="Proteomes" id="UP001163046">
    <property type="component" value="Unassembled WGS sequence"/>
</dbReference>
<name>A0A9W9ZN43_9CNID</name>
<dbReference type="SUPFAM" id="SSF51905">
    <property type="entry name" value="FAD/NAD(P)-binding domain"/>
    <property type="match status" value="1"/>
</dbReference>
<evidence type="ECO:0000259" key="1">
    <source>
        <dbReference type="Pfam" id="PF01593"/>
    </source>
</evidence>
<dbReference type="Pfam" id="PF01593">
    <property type="entry name" value="Amino_oxidase"/>
    <property type="match status" value="1"/>
</dbReference>
<dbReference type="AlphaFoldDB" id="A0A9W9ZN43"/>
<keyword evidence="3" id="KW-1185">Reference proteome</keyword>
<comment type="caution">
    <text evidence="2">The sequence shown here is derived from an EMBL/GenBank/DDBJ whole genome shotgun (WGS) entry which is preliminary data.</text>
</comment>
<dbReference type="GO" id="GO:0016491">
    <property type="term" value="F:oxidoreductase activity"/>
    <property type="evidence" value="ECO:0007669"/>
    <property type="project" value="InterPro"/>
</dbReference>
<evidence type="ECO:0000313" key="2">
    <source>
        <dbReference type="EMBL" id="KAJ7383974.1"/>
    </source>
</evidence>
<feature type="domain" description="Amine oxidase" evidence="1">
    <location>
        <begin position="2"/>
        <end position="88"/>
    </location>
</feature>
<dbReference type="InterPro" id="IPR002937">
    <property type="entry name" value="Amino_oxidase"/>
</dbReference>
<accession>A0A9W9ZN43</accession>
<proteinExistence type="predicted"/>
<dbReference type="OrthoDB" id="5979935at2759"/>
<reference evidence="2" key="1">
    <citation type="submission" date="2023-01" db="EMBL/GenBank/DDBJ databases">
        <title>Genome assembly of the deep-sea coral Lophelia pertusa.</title>
        <authorList>
            <person name="Herrera S."/>
            <person name="Cordes E."/>
        </authorList>
    </citation>
    <scope>NUCLEOTIDE SEQUENCE</scope>
    <source>
        <strain evidence="2">USNM1676648</strain>
        <tissue evidence="2">Polyp</tissue>
    </source>
</reference>
<gene>
    <name evidence="2" type="ORF">OS493_024664</name>
</gene>
<protein>
    <recommendedName>
        <fullName evidence="1">Amine oxidase domain-containing protein</fullName>
    </recommendedName>
</protein>
<evidence type="ECO:0000313" key="3">
    <source>
        <dbReference type="Proteomes" id="UP001163046"/>
    </source>
</evidence>
<dbReference type="InterPro" id="IPR036188">
    <property type="entry name" value="FAD/NAD-bd_sf"/>
</dbReference>
<dbReference type="EMBL" id="MU825892">
    <property type="protein sequence ID" value="KAJ7383974.1"/>
    <property type="molecule type" value="Genomic_DNA"/>
</dbReference>
<organism evidence="2 3">
    <name type="scientific">Desmophyllum pertusum</name>
    <dbReference type="NCBI Taxonomy" id="174260"/>
    <lineage>
        <taxon>Eukaryota</taxon>
        <taxon>Metazoa</taxon>
        <taxon>Cnidaria</taxon>
        <taxon>Anthozoa</taxon>
        <taxon>Hexacorallia</taxon>
        <taxon>Scleractinia</taxon>
        <taxon>Caryophylliina</taxon>
        <taxon>Caryophylliidae</taxon>
        <taxon>Desmophyllum</taxon>
    </lineage>
</organism>